<dbReference type="InterPro" id="IPR045865">
    <property type="entry name" value="ACT-like_dom_sf"/>
</dbReference>
<dbReference type="CDD" id="cd04883">
    <property type="entry name" value="ACT_AcuB"/>
    <property type="match status" value="1"/>
</dbReference>
<dbReference type="CDD" id="cd04584">
    <property type="entry name" value="CBS_pair_AcuB_like"/>
    <property type="match status" value="1"/>
</dbReference>
<keyword evidence="6" id="KW-1185">Reference proteome</keyword>
<dbReference type="SUPFAM" id="SSF54631">
    <property type="entry name" value="CBS-domain pair"/>
    <property type="match status" value="1"/>
</dbReference>
<feature type="domain" description="ACT" evidence="4">
    <location>
        <begin position="139"/>
        <end position="213"/>
    </location>
</feature>
<dbReference type="EMBL" id="JAROCC010000003">
    <property type="protein sequence ID" value="MDN4606995.1"/>
    <property type="molecule type" value="Genomic_DNA"/>
</dbReference>
<dbReference type="InterPro" id="IPR046342">
    <property type="entry name" value="CBS_dom_sf"/>
</dbReference>
<evidence type="ECO:0000313" key="6">
    <source>
        <dbReference type="Proteomes" id="UP001175097"/>
    </source>
</evidence>
<name>A0ABT8JPD5_9BACL</name>
<sequence>MLIEEIMKRDVIALSPHHTVKDALSIMQEKKIRHLPIVSETKELLGIITDRDLKEVLPSLYSDTTDVTVYKKPLSEIMTSNPIIGHPMDFVEEAAVVFYDNQIGCLPIVSNNKLVGILTETDLLYKYIELTGAHQPGSQIEVRVPNIPGILYEVSKVFYQHKLNVQSVLVYPDKENEDNKILVIRLRTMNPLNVIKGLRNSGFEVLWPNVPGIDL</sequence>
<dbReference type="InterPro" id="IPR000644">
    <property type="entry name" value="CBS_dom"/>
</dbReference>
<feature type="domain" description="CBS" evidence="3">
    <location>
        <begin position="7"/>
        <end position="67"/>
    </location>
</feature>
<comment type="caution">
    <text evidence="5">The sequence shown here is derived from an EMBL/GenBank/DDBJ whole genome shotgun (WGS) entry which is preliminary data.</text>
</comment>
<keyword evidence="1 2" id="KW-0129">CBS domain</keyword>
<evidence type="ECO:0000256" key="1">
    <source>
        <dbReference type="ARBA" id="ARBA00023122"/>
    </source>
</evidence>
<gene>
    <name evidence="5" type="ORF">P5G49_05810</name>
</gene>
<dbReference type="PROSITE" id="PS51671">
    <property type="entry name" value="ACT"/>
    <property type="match status" value="1"/>
</dbReference>
<dbReference type="Pfam" id="PF01842">
    <property type="entry name" value="ACT"/>
    <property type="match status" value="1"/>
</dbReference>
<dbReference type="RefSeq" id="WP_301242537.1">
    <property type="nucleotide sequence ID" value="NZ_JAROCC010000003.1"/>
</dbReference>
<reference evidence="5" key="1">
    <citation type="submission" date="2023-03" db="EMBL/GenBank/DDBJ databases">
        <title>MT1 and MT2 Draft Genomes of Novel Species.</title>
        <authorList>
            <person name="Venkateswaran K."/>
        </authorList>
    </citation>
    <scope>NUCLEOTIDE SEQUENCE</scope>
    <source>
        <strain evidence="5">F6_3S_P_2</strain>
    </source>
</reference>
<accession>A0ABT8JPD5</accession>
<dbReference type="PANTHER" id="PTHR43080">
    <property type="entry name" value="CBS DOMAIN-CONTAINING PROTEIN CBSX3, MITOCHONDRIAL"/>
    <property type="match status" value="1"/>
</dbReference>
<protein>
    <submittedName>
        <fullName evidence="5">Acetoin utilization AcuB family protein</fullName>
    </submittedName>
</protein>
<feature type="domain" description="CBS" evidence="3">
    <location>
        <begin position="78"/>
        <end position="136"/>
    </location>
</feature>
<dbReference type="InterPro" id="IPR051257">
    <property type="entry name" value="Diverse_CBS-Domain"/>
</dbReference>
<dbReference type="PROSITE" id="PS51371">
    <property type="entry name" value="CBS"/>
    <property type="match status" value="2"/>
</dbReference>
<organism evidence="5 6">
    <name type="scientific">Sporosarcina highlanderae</name>
    <dbReference type="NCBI Taxonomy" id="3035916"/>
    <lineage>
        <taxon>Bacteria</taxon>
        <taxon>Bacillati</taxon>
        <taxon>Bacillota</taxon>
        <taxon>Bacilli</taxon>
        <taxon>Bacillales</taxon>
        <taxon>Caryophanaceae</taxon>
        <taxon>Sporosarcina</taxon>
    </lineage>
</organism>
<dbReference type="Proteomes" id="UP001175097">
    <property type="component" value="Unassembled WGS sequence"/>
</dbReference>
<evidence type="ECO:0000259" key="4">
    <source>
        <dbReference type="PROSITE" id="PS51671"/>
    </source>
</evidence>
<evidence type="ECO:0000313" key="5">
    <source>
        <dbReference type="EMBL" id="MDN4606995.1"/>
    </source>
</evidence>
<dbReference type="SUPFAM" id="SSF55021">
    <property type="entry name" value="ACT-like"/>
    <property type="match status" value="1"/>
</dbReference>
<dbReference type="InterPro" id="IPR002912">
    <property type="entry name" value="ACT_dom"/>
</dbReference>
<evidence type="ECO:0000256" key="2">
    <source>
        <dbReference type="PROSITE-ProRule" id="PRU00703"/>
    </source>
</evidence>
<proteinExistence type="predicted"/>
<evidence type="ECO:0000259" key="3">
    <source>
        <dbReference type="PROSITE" id="PS51371"/>
    </source>
</evidence>
<dbReference type="SMART" id="SM00116">
    <property type="entry name" value="CBS"/>
    <property type="match status" value="2"/>
</dbReference>
<dbReference type="Pfam" id="PF00571">
    <property type="entry name" value="CBS"/>
    <property type="match status" value="2"/>
</dbReference>
<dbReference type="Gene3D" id="3.10.580.10">
    <property type="entry name" value="CBS-domain"/>
    <property type="match status" value="1"/>
</dbReference>
<dbReference type="PANTHER" id="PTHR43080:SF2">
    <property type="entry name" value="CBS DOMAIN-CONTAINING PROTEIN"/>
    <property type="match status" value="1"/>
</dbReference>